<keyword evidence="3" id="KW-0689">Ribosomal protein</keyword>
<comment type="similarity">
    <text evidence="2">Belongs to the universal ribosomal protein uL29 family.</text>
</comment>
<dbReference type="AlphaFoldDB" id="A0A6P8J5X8"/>
<dbReference type="Pfam" id="PF06984">
    <property type="entry name" value="MRP-L47"/>
    <property type="match status" value="1"/>
</dbReference>
<dbReference type="InterPro" id="IPR036049">
    <property type="entry name" value="Ribosomal_uL29_sf"/>
</dbReference>
<evidence type="ECO:0000256" key="2">
    <source>
        <dbReference type="ARBA" id="ARBA00009254"/>
    </source>
</evidence>
<evidence type="ECO:0000313" key="8">
    <source>
        <dbReference type="Proteomes" id="UP000515163"/>
    </source>
</evidence>
<comment type="subcellular location">
    <subcellularLocation>
        <location evidence="1">Mitochondrion</location>
    </subcellularLocation>
</comment>
<proteinExistence type="inferred from homology"/>
<protein>
    <recommendedName>
        <fullName evidence="6">Large ribosomal subunit protein uL29m</fullName>
    </recommendedName>
</protein>
<evidence type="ECO:0000256" key="7">
    <source>
        <dbReference type="SAM" id="MobiDB-lite"/>
    </source>
</evidence>
<feature type="region of interest" description="Disordered" evidence="7">
    <location>
        <begin position="159"/>
        <end position="209"/>
    </location>
</feature>
<dbReference type="PANTHER" id="PTHR21183">
    <property type="entry name" value="RIBOSOMAL PROTEIN L47, MITOCHONDRIAL-RELATED"/>
    <property type="match status" value="1"/>
</dbReference>
<dbReference type="InterPro" id="IPR038340">
    <property type="entry name" value="MRP-L47_sf"/>
</dbReference>
<feature type="compositionally biased region" description="Basic and acidic residues" evidence="7">
    <location>
        <begin position="180"/>
        <end position="196"/>
    </location>
</feature>
<sequence>MAAKLRSVLYRIPCYSTSVLRCPSIVSQGFKTSSCSRGLEEFFPPGVLDKGELAPETVKTGRRWRAGELRTKSNEDLHKLWYVLLKERNMLNTLKHEANRQGVPMPSPERYHKVKKSMAVIKLVLGEREKALQDLESQVWEFDEQTEFDYNLNLETNIGEEKKPEIREVHSAPEPSVLRTSEDKTLNEQPKSKLHTENQGLSPNLLRPT</sequence>
<evidence type="ECO:0000256" key="1">
    <source>
        <dbReference type="ARBA" id="ARBA00004173"/>
    </source>
</evidence>
<dbReference type="GO" id="GO:0003735">
    <property type="term" value="F:structural constituent of ribosome"/>
    <property type="evidence" value="ECO:0007669"/>
    <property type="project" value="InterPro"/>
</dbReference>
<reference evidence="9" key="1">
    <citation type="submission" date="2025-08" db="UniProtKB">
        <authorList>
            <consortium name="RefSeq"/>
        </authorList>
    </citation>
    <scope>IDENTIFICATION</scope>
    <source>
        <tissue evidence="9">Tentacle</tissue>
    </source>
</reference>
<dbReference type="GO" id="GO:0005762">
    <property type="term" value="C:mitochondrial large ribosomal subunit"/>
    <property type="evidence" value="ECO:0007669"/>
    <property type="project" value="TreeGrafter"/>
</dbReference>
<keyword evidence="5" id="KW-0687">Ribonucleoprotein</keyword>
<dbReference type="RefSeq" id="XP_031575536.1">
    <property type="nucleotide sequence ID" value="XM_031719676.1"/>
</dbReference>
<keyword evidence="8" id="KW-1185">Reference proteome</keyword>
<dbReference type="SUPFAM" id="SSF46561">
    <property type="entry name" value="Ribosomal protein L29 (L29p)"/>
    <property type="match status" value="1"/>
</dbReference>
<evidence type="ECO:0000256" key="3">
    <source>
        <dbReference type="ARBA" id="ARBA00022980"/>
    </source>
</evidence>
<dbReference type="KEGG" id="aten:116309113"/>
<dbReference type="Proteomes" id="UP000515163">
    <property type="component" value="Unplaced"/>
</dbReference>
<dbReference type="OrthoDB" id="270763at2759"/>
<evidence type="ECO:0000256" key="4">
    <source>
        <dbReference type="ARBA" id="ARBA00023128"/>
    </source>
</evidence>
<dbReference type="GO" id="GO:0032543">
    <property type="term" value="P:mitochondrial translation"/>
    <property type="evidence" value="ECO:0007669"/>
    <property type="project" value="TreeGrafter"/>
</dbReference>
<keyword evidence="4" id="KW-0496">Mitochondrion</keyword>
<evidence type="ECO:0000256" key="6">
    <source>
        <dbReference type="ARBA" id="ARBA00035289"/>
    </source>
</evidence>
<dbReference type="InParanoid" id="A0A6P8J5X8"/>
<dbReference type="GeneID" id="116309113"/>
<dbReference type="InterPro" id="IPR010729">
    <property type="entry name" value="Ribosomal_uL29_mit"/>
</dbReference>
<dbReference type="PANTHER" id="PTHR21183:SF18">
    <property type="entry name" value="LARGE RIBOSOMAL SUBUNIT PROTEIN UL29M"/>
    <property type="match status" value="1"/>
</dbReference>
<gene>
    <name evidence="9" type="primary">LOC116309113</name>
</gene>
<organism evidence="8 9">
    <name type="scientific">Actinia tenebrosa</name>
    <name type="common">Australian red waratah sea anemone</name>
    <dbReference type="NCBI Taxonomy" id="6105"/>
    <lineage>
        <taxon>Eukaryota</taxon>
        <taxon>Metazoa</taxon>
        <taxon>Cnidaria</taxon>
        <taxon>Anthozoa</taxon>
        <taxon>Hexacorallia</taxon>
        <taxon>Actiniaria</taxon>
        <taxon>Actiniidae</taxon>
        <taxon>Actinia</taxon>
    </lineage>
</organism>
<accession>A0A6P8J5X8</accession>
<dbReference type="Gene3D" id="6.10.330.20">
    <property type="match status" value="1"/>
</dbReference>
<evidence type="ECO:0000256" key="5">
    <source>
        <dbReference type="ARBA" id="ARBA00023274"/>
    </source>
</evidence>
<name>A0A6P8J5X8_ACTTE</name>
<feature type="compositionally biased region" description="Basic and acidic residues" evidence="7">
    <location>
        <begin position="159"/>
        <end position="171"/>
    </location>
</feature>
<evidence type="ECO:0000313" key="9">
    <source>
        <dbReference type="RefSeq" id="XP_031575536.1"/>
    </source>
</evidence>